<keyword evidence="1" id="KW-0472">Membrane</keyword>
<organism evidence="2 3">
    <name type="scientific">Halococcus salifodinae DSM 8989</name>
    <dbReference type="NCBI Taxonomy" id="1227456"/>
    <lineage>
        <taxon>Archaea</taxon>
        <taxon>Methanobacteriati</taxon>
        <taxon>Methanobacteriota</taxon>
        <taxon>Stenosarchaea group</taxon>
        <taxon>Halobacteria</taxon>
        <taxon>Halobacteriales</taxon>
        <taxon>Halococcaceae</taxon>
        <taxon>Halococcus</taxon>
    </lineage>
</organism>
<accession>M0N1T6</accession>
<sequence length="297" mass="31544">MSTLAVARKDFSDALRSRSLIALVAVFVIFAGGATYLVAEVLGGSGGGGTEGLPPVFGLFLALITPISVLVPLIGVMTGYKSIVGERESGSVKLLLSLPHTRRDVVAGKTIGRTAVFAVAIIVGFAVAAVVAFVSYGSFPAVEYAGFTLMTIVFGLVYLVFAVGMSAATGSTSIALWISLGLFALFQFLWGFVVNLVVWVVNGFSSPANFSLLTGYVTFGENAIVPPDWYRLIVSLNPSSAYQSTLGTIFSQDLNFGVSQSGSLPYYLQDWFGFVVLAIWLVVPLVLGYLRFNRSDL</sequence>
<dbReference type="EMBL" id="AOME01000069">
    <property type="protein sequence ID" value="EMA51064.1"/>
    <property type="molecule type" value="Genomic_DNA"/>
</dbReference>
<keyword evidence="1" id="KW-1133">Transmembrane helix</keyword>
<feature type="transmembrane region" description="Helical" evidence="1">
    <location>
        <begin position="175"/>
        <end position="201"/>
    </location>
</feature>
<gene>
    <name evidence="2" type="ORF">C450_13055</name>
</gene>
<keyword evidence="1" id="KW-0812">Transmembrane</keyword>
<dbReference type="AlphaFoldDB" id="M0N1T6"/>
<name>M0N1T6_9EURY</name>
<dbReference type="PATRIC" id="fig|1227456.3.peg.2640"/>
<evidence type="ECO:0000313" key="2">
    <source>
        <dbReference type="EMBL" id="EMA51064.1"/>
    </source>
</evidence>
<keyword evidence="3" id="KW-1185">Reference proteome</keyword>
<protein>
    <submittedName>
        <fullName evidence="2">ABC-2 type transporter</fullName>
    </submittedName>
</protein>
<dbReference type="PANTHER" id="PTHR43471:SF1">
    <property type="entry name" value="ABC TRANSPORTER PERMEASE PROTEIN NOSY-RELATED"/>
    <property type="match status" value="1"/>
</dbReference>
<dbReference type="STRING" id="1227456.C450_13055"/>
<dbReference type="PANTHER" id="PTHR43471">
    <property type="entry name" value="ABC TRANSPORTER PERMEASE"/>
    <property type="match status" value="1"/>
</dbReference>
<feature type="transmembrane region" description="Helical" evidence="1">
    <location>
        <begin position="59"/>
        <end position="80"/>
    </location>
</feature>
<evidence type="ECO:0000313" key="3">
    <source>
        <dbReference type="Proteomes" id="UP000011625"/>
    </source>
</evidence>
<feature type="transmembrane region" description="Helical" evidence="1">
    <location>
        <begin position="144"/>
        <end position="163"/>
    </location>
</feature>
<comment type="caution">
    <text evidence="2">The sequence shown here is derived from an EMBL/GenBank/DDBJ whole genome shotgun (WGS) entry which is preliminary data.</text>
</comment>
<feature type="transmembrane region" description="Helical" evidence="1">
    <location>
        <begin position="115"/>
        <end position="138"/>
    </location>
</feature>
<reference evidence="2 3" key="1">
    <citation type="journal article" date="2014" name="PLoS Genet.">
        <title>Phylogenetically driven sequencing of extremely halophilic archaea reveals strategies for static and dynamic osmo-response.</title>
        <authorList>
            <person name="Becker E.A."/>
            <person name="Seitzer P.M."/>
            <person name="Tritt A."/>
            <person name="Larsen D."/>
            <person name="Krusor M."/>
            <person name="Yao A.I."/>
            <person name="Wu D."/>
            <person name="Madern D."/>
            <person name="Eisen J.A."/>
            <person name="Darling A.E."/>
            <person name="Facciotti M.T."/>
        </authorList>
    </citation>
    <scope>NUCLEOTIDE SEQUENCE [LARGE SCALE GENOMIC DNA]</scope>
    <source>
        <strain evidence="2 3">DSM 8989</strain>
    </source>
</reference>
<dbReference type="GO" id="GO:0005886">
    <property type="term" value="C:plasma membrane"/>
    <property type="evidence" value="ECO:0007669"/>
    <property type="project" value="UniProtKB-SubCell"/>
</dbReference>
<dbReference type="OrthoDB" id="86287at2157"/>
<dbReference type="GO" id="GO:0140359">
    <property type="term" value="F:ABC-type transporter activity"/>
    <property type="evidence" value="ECO:0007669"/>
    <property type="project" value="InterPro"/>
</dbReference>
<dbReference type="RefSeq" id="WP_005043976.1">
    <property type="nucleotide sequence ID" value="NZ_AOME01000069.1"/>
</dbReference>
<proteinExistence type="predicted"/>
<dbReference type="Proteomes" id="UP000011625">
    <property type="component" value="Unassembled WGS sequence"/>
</dbReference>
<evidence type="ECO:0000256" key="1">
    <source>
        <dbReference type="SAM" id="Phobius"/>
    </source>
</evidence>
<feature type="transmembrane region" description="Helical" evidence="1">
    <location>
        <begin position="20"/>
        <end position="39"/>
    </location>
</feature>
<feature type="transmembrane region" description="Helical" evidence="1">
    <location>
        <begin position="271"/>
        <end position="290"/>
    </location>
</feature>
<dbReference type="Pfam" id="PF12679">
    <property type="entry name" value="ABC2_membrane_2"/>
    <property type="match status" value="1"/>
</dbReference>